<proteinExistence type="predicted"/>
<dbReference type="SUPFAM" id="SSF56112">
    <property type="entry name" value="Protein kinase-like (PK-like)"/>
    <property type="match status" value="1"/>
</dbReference>
<feature type="domain" description="Fungal-type protein kinase" evidence="2">
    <location>
        <begin position="308"/>
        <end position="622"/>
    </location>
</feature>
<evidence type="ECO:0000256" key="1">
    <source>
        <dbReference type="SAM" id="MobiDB-lite"/>
    </source>
</evidence>
<evidence type="ECO:0000259" key="2">
    <source>
        <dbReference type="Pfam" id="PF17667"/>
    </source>
</evidence>
<dbReference type="PANTHER" id="PTHR38248:SF2">
    <property type="entry name" value="FUNK1 11"/>
    <property type="match status" value="1"/>
</dbReference>
<dbReference type="PROSITE" id="PS00109">
    <property type="entry name" value="PROTEIN_KINASE_TYR"/>
    <property type="match status" value="1"/>
</dbReference>
<comment type="caution">
    <text evidence="3">The sequence shown here is derived from an EMBL/GenBank/DDBJ whole genome shotgun (WGS) entry which is preliminary data.</text>
</comment>
<dbReference type="Pfam" id="PF17667">
    <property type="entry name" value="Pkinase_fungal"/>
    <property type="match status" value="1"/>
</dbReference>
<feature type="region of interest" description="Disordered" evidence="1">
    <location>
        <begin position="743"/>
        <end position="810"/>
    </location>
</feature>
<feature type="compositionally biased region" description="Polar residues" evidence="1">
    <location>
        <begin position="754"/>
        <end position="775"/>
    </location>
</feature>
<dbReference type="Gene3D" id="1.10.510.10">
    <property type="entry name" value="Transferase(Phosphotransferase) domain 1"/>
    <property type="match status" value="1"/>
</dbReference>
<dbReference type="InterPro" id="IPR008266">
    <property type="entry name" value="Tyr_kinase_AS"/>
</dbReference>
<feature type="compositionally biased region" description="Low complexity" evidence="1">
    <location>
        <begin position="102"/>
        <end position="114"/>
    </location>
</feature>
<sequence length="810" mass="90277">MPASTSKTTVSRVQTRSQTRAEAQPTFDPKNSLRKRDIKTAVKPATRSKDAHTTVRTTKNVRPRAARSPKGVARLAVAQKLTPQAKSNDAREETAASTPEISSRSSPGNNSVSGDDGSPYGEAYLAEQRRAAISDLHDIVTVDGSCLKDFYKATASDRRIKNFLTASALYDYGTRTWTGISREVRDEKTLRASLVKVIKTIVAGLGNVKGSREVVDTHHTTFPHCEEASQTSKPSISIKATGPSFSEPWVPQGAKRVPNATGFSNVATVFEVKRDVDATEAAVDQLAVYNRWAVFVFKLSNLEVDLLFRQIFFHQLNRLFCRSLLLTETQVRLLHCDRSGAYKTTAVNIHDNPCTFVRLVLGLSSPHETVLGLDSTVQWTVKDGMKVAGTITTVNGSGKRIKYQLRMDEPHAVRRTVRSRGTVCWNAMDKNGKRILLKDAWRLDDQVPEYTFLERAKGVAGVAQMFAYEDNRVQTKTLRPECFDFEANDFHNRTMSRVTMAWYGSSLDRFTSQRQAIAALRDAVQGHWNLLKAGLMHRDVSMDNILLGDNDAAIGERGVLIDLDMAMVVDGPTAGMLTEYRVGTHLYQSVSVLRHSDRSISIATLPRDYLDDLESFFYVLCHLLHGYEGVDALHPDAFRGLAILAQWEQDRLNSTYSKANYLKEREFDKRPIPIFWSPACIELCDRFRQFFAPIGGLKTDIRRTRDPNMRRKLLQDLHSGLDGHYTTIISLFDDAIAALDRPGGDAPRVMDGSETYSSDPGTLSANQSTSSVSDNGSRKRTYSHSEDDSPPTKRHRSSDSTSTENTSSDS</sequence>
<protein>
    <recommendedName>
        <fullName evidence="2">Fungal-type protein kinase domain-containing protein</fullName>
    </recommendedName>
</protein>
<name>A0A8H5CFT6_9AGAR</name>
<dbReference type="InterPro" id="IPR011009">
    <property type="entry name" value="Kinase-like_dom_sf"/>
</dbReference>
<keyword evidence="4" id="KW-1185">Reference proteome</keyword>
<reference evidence="3 4" key="1">
    <citation type="journal article" date="2020" name="ISME J.">
        <title>Uncovering the hidden diversity of litter-decomposition mechanisms in mushroom-forming fungi.</title>
        <authorList>
            <person name="Floudas D."/>
            <person name="Bentzer J."/>
            <person name="Ahren D."/>
            <person name="Johansson T."/>
            <person name="Persson P."/>
            <person name="Tunlid A."/>
        </authorList>
    </citation>
    <scope>NUCLEOTIDE SEQUENCE [LARGE SCALE GENOMIC DNA]</scope>
    <source>
        <strain evidence="3 4">CBS 175.51</strain>
    </source>
</reference>
<dbReference type="AlphaFoldDB" id="A0A8H5CFT6"/>
<evidence type="ECO:0000313" key="4">
    <source>
        <dbReference type="Proteomes" id="UP000541558"/>
    </source>
</evidence>
<dbReference type="EMBL" id="JAACJK010000002">
    <property type="protein sequence ID" value="KAF5341000.1"/>
    <property type="molecule type" value="Genomic_DNA"/>
</dbReference>
<feature type="compositionally biased region" description="Low complexity" evidence="1">
    <location>
        <begin position="799"/>
        <end position="810"/>
    </location>
</feature>
<dbReference type="Proteomes" id="UP000541558">
    <property type="component" value="Unassembled WGS sequence"/>
</dbReference>
<dbReference type="PANTHER" id="PTHR38248">
    <property type="entry name" value="FUNK1 6"/>
    <property type="match status" value="1"/>
</dbReference>
<accession>A0A8H5CFT6</accession>
<dbReference type="GO" id="GO:0004672">
    <property type="term" value="F:protein kinase activity"/>
    <property type="evidence" value="ECO:0007669"/>
    <property type="project" value="InterPro"/>
</dbReference>
<feature type="compositionally biased region" description="Polar residues" evidence="1">
    <location>
        <begin position="1"/>
        <end position="21"/>
    </location>
</feature>
<gene>
    <name evidence="3" type="ORF">D9611_006093</name>
</gene>
<dbReference type="OrthoDB" id="5584477at2759"/>
<evidence type="ECO:0000313" key="3">
    <source>
        <dbReference type="EMBL" id="KAF5341000.1"/>
    </source>
</evidence>
<organism evidence="3 4">
    <name type="scientific">Ephemerocybe angulata</name>
    <dbReference type="NCBI Taxonomy" id="980116"/>
    <lineage>
        <taxon>Eukaryota</taxon>
        <taxon>Fungi</taxon>
        <taxon>Dikarya</taxon>
        <taxon>Basidiomycota</taxon>
        <taxon>Agaricomycotina</taxon>
        <taxon>Agaricomycetes</taxon>
        <taxon>Agaricomycetidae</taxon>
        <taxon>Agaricales</taxon>
        <taxon>Agaricineae</taxon>
        <taxon>Psathyrellaceae</taxon>
        <taxon>Ephemerocybe</taxon>
    </lineage>
</organism>
<dbReference type="InterPro" id="IPR040976">
    <property type="entry name" value="Pkinase_fungal"/>
</dbReference>
<feature type="region of interest" description="Disordered" evidence="1">
    <location>
        <begin position="1"/>
        <end position="121"/>
    </location>
</feature>